<dbReference type="EMBL" id="AE009441">
    <property type="protein sequence ID" value="AAL63571.1"/>
    <property type="molecule type" value="Genomic_DNA"/>
</dbReference>
<protein>
    <submittedName>
        <fullName evidence="1">PaREP2a</fullName>
    </submittedName>
</protein>
<name>Q8ZWX8_PYRAE</name>
<dbReference type="Proteomes" id="UP000002439">
    <property type="component" value="Chromosome"/>
</dbReference>
<accession>Q8ZWX8</accession>
<dbReference type="InParanoid" id="Q8ZWX8"/>
<proteinExistence type="predicted"/>
<gene>
    <name evidence="1" type="ordered locus">PAE1570</name>
</gene>
<dbReference type="EnsemblBacteria" id="AAL63571">
    <property type="protein sequence ID" value="AAL63571"/>
    <property type="gene ID" value="PAE1570"/>
</dbReference>
<dbReference type="KEGG" id="pai:PAE1570"/>
<reference evidence="1 2" key="1">
    <citation type="journal article" date="2002" name="Proc. Natl. Acad. Sci. U.S.A.">
        <title>Genome sequence of the hyperthermophilic crenarchaeon Pyrobaculum aerophilum.</title>
        <authorList>
            <person name="Fitz-Gibbon S.T."/>
            <person name="Ladner H."/>
            <person name="Kim U.J."/>
            <person name="Stetter K.O."/>
            <person name="Simon M.I."/>
            <person name="Miller J.H."/>
        </authorList>
    </citation>
    <scope>NUCLEOTIDE SEQUENCE [LARGE SCALE GENOMIC DNA]</scope>
    <source>
        <strain evidence="2">ATCC 51768 / DSM 7523 / JCM 9630 / CIP 104966 / NBRC 100827 / IM2</strain>
    </source>
</reference>
<organism evidence="1 2">
    <name type="scientific">Pyrobaculum aerophilum (strain ATCC 51768 / DSM 7523 / JCM 9630 / CIP 104966 / NBRC 100827 / IM2)</name>
    <dbReference type="NCBI Taxonomy" id="178306"/>
    <lineage>
        <taxon>Archaea</taxon>
        <taxon>Thermoproteota</taxon>
        <taxon>Thermoprotei</taxon>
        <taxon>Thermoproteales</taxon>
        <taxon>Thermoproteaceae</taxon>
        <taxon>Pyrobaculum</taxon>
    </lineage>
</organism>
<sequence>METLSVKECRRVKLPEAFELPRKFGVSRGCLTQKA</sequence>
<dbReference type="HOGENOM" id="CLU_220553_0_0_2"/>
<evidence type="ECO:0000313" key="1">
    <source>
        <dbReference type="EMBL" id="AAL63571.1"/>
    </source>
</evidence>
<dbReference type="AlphaFoldDB" id="Q8ZWX8"/>
<evidence type="ECO:0000313" key="2">
    <source>
        <dbReference type="Proteomes" id="UP000002439"/>
    </source>
</evidence>
<keyword evidence="2" id="KW-1185">Reference proteome</keyword>